<evidence type="ECO:0000256" key="13">
    <source>
        <dbReference type="ARBA" id="ARBA00029673"/>
    </source>
</evidence>
<proteinExistence type="inferred from homology"/>
<dbReference type="PRINTS" id="PR01403">
    <property type="entry name" value="8OXTPHPHTASE"/>
</dbReference>
<dbReference type="GO" id="GO:0046872">
    <property type="term" value="F:metal ion binding"/>
    <property type="evidence" value="ECO:0007669"/>
    <property type="project" value="UniProtKB-KW"/>
</dbReference>
<name>A0A2A4JT84_HELVI</name>
<keyword evidence="5" id="KW-0378">Hydrolase</keyword>
<dbReference type="Gene3D" id="3.90.79.10">
    <property type="entry name" value="Nucleoside Triphosphate Pyrophosphohydrolase"/>
    <property type="match status" value="1"/>
</dbReference>
<dbReference type="CDD" id="cd03427">
    <property type="entry name" value="NUDIX_MTH1_Nudt1"/>
    <property type="match status" value="1"/>
</dbReference>
<dbReference type="PROSITE" id="PS51462">
    <property type="entry name" value="NUDIX"/>
    <property type="match status" value="1"/>
</dbReference>
<evidence type="ECO:0000256" key="7">
    <source>
        <dbReference type="ARBA" id="ARBA00024448"/>
    </source>
</evidence>
<evidence type="ECO:0000256" key="3">
    <source>
        <dbReference type="ARBA" id="ARBA00011245"/>
    </source>
</evidence>
<dbReference type="InterPro" id="IPR000086">
    <property type="entry name" value="NUDIX_hydrolase_dom"/>
</dbReference>
<dbReference type="STRING" id="7102.A0A2A4JT84"/>
<sequence length="168" mass="19919">MLVKKLFTLVFLRKEDQILLGFKKRGFGINKWNGFGGKVEPNETILEAAARELKEECCVTVIPSDLKNIAHLEFTFEGEPTLMDVRVFSTNIFEGTPKETEEMRPKWFRHEDIPFDDMWLDDKLWFPYMLQGKKFFAHFHYEGFDKILNYKIEELDSMKAFYANRKST</sequence>
<comment type="catalytic activity">
    <reaction evidence="20">
        <text>N(6)-methyl-dATP + H2O = N(6)-methyl-dAMP + diphosphate + H(+)</text>
        <dbReference type="Rhea" id="RHEA:67604"/>
        <dbReference type="ChEBI" id="CHEBI:15377"/>
        <dbReference type="ChEBI" id="CHEBI:15378"/>
        <dbReference type="ChEBI" id="CHEBI:33019"/>
        <dbReference type="ChEBI" id="CHEBI:169976"/>
        <dbReference type="ChEBI" id="CHEBI:172872"/>
    </reaction>
    <physiologicalReaction direction="left-to-right" evidence="20">
        <dbReference type="Rhea" id="RHEA:67605"/>
    </physiologicalReaction>
</comment>
<evidence type="ECO:0000256" key="14">
    <source>
        <dbReference type="ARBA" id="ARBA00030634"/>
    </source>
</evidence>
<comment type="cofactor">
    <cofactor evidence="1">
        <name>Mg(2+)</name>
        <dbReference type="ChEBI" id="CHEBI:18420"/>
    </cofactor>
</comment>
<dbReference type="GO" id="GO:0008413">
    <property type="term" value="F:8-oxo-7,8-dihydroguanosine triphosphate pyrophosphatase activity"/>
    <property type="evidence" value="ECO:0007669"/>
    <property type="project" value="InterPro"/>
</dbReference>
<comment type="catalytic activity">
    <reaction evidence="18">
        <text>N(6)-methyl-ATP + H2O = N(6)-methyl-AMP + diphosphate + H(+)</text>
        <dbReference type="Rhea" id="RHEA:67608"/>
        <dbReference type="ChEBI" id="CHEBI:15377"/>
        <dbReference type="ChEBI" id="CHEBI:15378"/>
        <dbReference type="ChEBI" id="CHEBI:33019"/>
        <dbReference type="ChEBI" id="CHEBI:144842"/>
        <dbReference type="ChEBI" id="CHEBI:172873"/>
    </reaction>
    <physiologicalReaction direction="left-to-right" evidence="18">
        <dbReference type="Rhea" id="RHEA:67609"/>
    </physiologicalReaction>
</comment>
<keyword evidence="6" id="KW-0460">Magnesium</keyword>
<comment type="function">
    <text evidence="21">Oxidized purine nucleoside triphosphate hydrolase which is a prominent sanitizer of the oxidized nucleotide pool. Catalyzes the hydrolysis of 2-oxo-dATP (2-hydroxy-dATP) into 2-oxo-dAMP. Also has a significant hydrolase activity toward 2-oxo-ATP, 8-oxo-dGTP and 8-oxo-dATP. Through the hydrolysis of oxidized purine nucleoside triphosphates, prevents their incorporation into DNA and the subsequent transversions A:T to C:G and G:C to T:A. Also catalyzes the hydrolysis of methylated purine nucleoside triphosphate preventing their integration into DNA. Through this antimutagenic activity protects cells from oxidative stress.</text>
</comment>
<gene>
    <name evidence="23" type="ORF">B5V51_12037</name>
</gene>
<evidence type="ECO:0000256" key="20">
    <source>
        <dbReference type="ARBA" id="ARBA00049032"/>
    </source>
</evidence>
<evidence type="ECO:0000256" key="21">
    <source>
        <dbReference type="ARBA" id="ARBA00053094"/>
    </source>
</evidence>
<evidence type="ECO:0000256" key="18">
    <source>
        <dbReference type="ARBA" id="ARBA00048002"/>
    </source>
</evidence>
<comment type="subunit">
    <text evidence="3">Monomer.</text>
</comment>
<evidence type="ECO:0000259" key="22">
    <source>
        <dbReference type="PROSITE" id="PS51462"/>
    </source>
</evidence>
<evidence type="ECO:0000256" key="4">
    <source>
        <dbReference type="ARBA" id="ARBA00022723"/>
    </source>
</evidence>
<dbReference type="PANTHER" id="PTHR43758:SF2">
    <property type="entry name" value="OXIDIZED PURINE NUCLEOSIDE TRIPHOSPHATE HYDROLASE"/>
    <property type="match status" value="1"/>
</dbReference>
<comment type="catalytic activity">
    <reaction evidence="19">
        <text>O(6)-methyl-dGTP + H2O = O(6)-methyl-dGMP + diphosphate + H(+)</text>
        <dbReference type="Rhea" id="RHEA:67600"/>
        <dbReference type="ChEBI" id="CHEBI:15377"/>
        <dbReference type="ChEBI" id="CHEBI:15378"/>
        <dbReference type="ChEBI" id="CHEBI:33019"/>
        <dbReference type="ChEBI" id="CHEBI:169974"/>
        <dbReference type="ChEBI" id="CHEBI:169975"/>
    </reaction>
    <physiologicalReaction direction="left-to-right" evidence="19">
        <dbReference type="Rhea" id="RHEA:67601"/>
    </physiologicalReaction>
</comment>
<evidence type="ECO:0000256" key="17">
    <source>
        <dbReference type="ARBA" id="ARBA00032071"/>
    </source>
</evidence>
<evidence type="ECO:0000256" key="19">
    <source>
        <dbReference type="ARBA" id="ARBA00048894"/>
    </source>
</evidence>
<comment type="catalytic activity">
    <reaction evidence="10">
        <text>2-oxo-ATP + H2O = 2-oxo-AMP + diphosphate + H(+)</text>
        <dbReference type="Rhea" id="RHEA:67392"/>
        <dbReference type="ChEBI" id="CHEBI:15377"/>
        <dbReference type="ChEBI" id="CHEBI:15378"/>
        <dbReference type="ChEBI" id="CHEBI:33019"/>
        <dbReference type="ChEBI" id="CHEBI:71395"/>
        <dbReference type="ChEBI" id="CHEBI:172878"/>
    </reaction>
    <physiologicalReaction direction="left-to-right" evidence="10">
        <dbReference type="Rhea" id="RHEA:67393"/>
    </physiologicalReaction>
</comment>
<dbReference type="GO" id="GO:0008828">
    <property type="term" value="F:dATP diphosphatase activity"/>
    <property type="evidence" value="ECO:0007669"/>
    <property type="project" value="UniProtKB-EC"/>
</dbReference>
<evidence type="ECO:0000256" key="1">
    <source>
        <dbReference type="ARBA" id="ARBA00001946"/>
    </source>
</evidence>
<evidence type="ECO:0000256" key="6">
    <source>
        <dbReference type="ARBA" id="ARBA00022842"/>
    </source>
</evidence>
<evidence type="ECO:0000256" key="16">
    <source>
        <dbReference type="ARBA" id="ARBA00031927"/>
    </source>
</evidence>
<evidence type="ECO:0000256" key="9">
    <source>
        <dbReference type="ARBA" id="ARBA00024486"/>
    </source>
</evidence>
<dbReference type="AlphaFoldDB" id="A0A2A4JT84"/>
<evidence type="ECO:0000256" key="11">
    <source>
        <dbReference type="ARBA" id="ARBA00026103"/>
    </source>
</evidence>
<accession>A0A2A4JT84</accession>
<comment type="catalytic activity">
    <reaction evidence="7">
        <text>8-oxo-dATP + H2O = 8-oxo-dAMP + diphosphate + H(+)</text>
        <dbReference type="Rhea" id="RHEA:65396"/>
        <dbReference type="ChEBI" id="CHEBI:15377"/>
        <dbReference type="ChEBI" id="CHEBI:15378"/>
        <dbReference type="ChEBI" id="CHEBI:33019"/>
        <dbReference type="ChEBI" id="CHEBI:71361"/>
        <dbReference type="ChEBI" id="CHEBI:172871"/>
    </reaction>
    <physiologicalReaction direction="left-to-right" evidence="7">
        <dbReference type="Rhea" id="RHEA:65397"/>
    </physiologicalReaction>
</comment>
<dbReference type="SUPFAM" id="SSF55811">
    <property type="entry name" value="Nudix"/>
    <property type="match status" value="1"/>
</dbReference>
<comment type="caution">
    <text evidence="23">The sequence shown here is derived from an EMBL/GenBank/DDBJ whole genome shotgun (WGS) entry which is preliminary data.</text>
</comment>
<protein>
    <recommendedName>
        <fullName evidence="12">Oxidized purine nucleoside triphosphate hydrolase</fullName>
        <ecNumber evidence="11">3.6.1.56</ecNumber>
    </recommendedName>
    <alternativeName>
        <fullName evidence="16">2-hydroxy-dATP diphosphatase</fullName>
    </alternativeName>
    <alternativeName>
        <fullName evidence="15">7,8-dihydro-8-oxoguanine triphosphatase</fullName>
    </alternativeName>
    <alternativeName>
        <fullName evidence="14">8-oxo-dGTPase</fullName>
    </alternativeName>
    <alternativeName>
        <fullName evidence="17">Methylated purine nucleoside triphosphate hydrolase</fullName>
    </alternativeName>
    <alternativeName>
        <fullName evidence="13">Nucleoside diphosphate-linked moiety X motif 1</fullName>
    </alternativeName>
</protein>
<dbReference type="GO" id="GO:0005737">
    <property type="term" value="C:cytoplasm"/>
    <property type="evidence" value="ECO:0007669"/>
    <property type="project" value="TreeGrafter"/>
</dbReference>
<dbReference type="InterPro" id="IPR003563">
    <property type="entry name" value="8ODP"/>
</dbReference>
<comment type="similarity">
    <text evidence="2">Belongs to the Nudix hydrolase family.</text>
</comment>
<evidence type="ECO:0000256" key="2">
    <source>
        <dbReference type="ARBA" id="ARBA00005582"/>
    </source>
</evidence>
<dbReference type="InterPro" id="IPR015797">
    <property type="entry name" value="NUDIX_hydrolase-like_dom_sf"/>
</dbReference>
<dbReference type="PANTHER" id="PTHR43758">
    <property type="entry name" value="7,8-DIHYDRO-8-OXOGUANINE TRIPHOSPHATASE"/>
    <property type="match status" value="1"/>
</dbReference>
<evidence type="ECO:0000256" key="10">
    <source>
        <dbReference type="ARBA" id="ARBA00024596"/>
    </source>
</evidence>
<feature type="domain" description="Nudix hydrolase" evidence="22">
    <location>
        <begin position="1"/>
        <end position="134"/>
    </location>
</feature>
<evidence type="ECO:0000256" key="15">
    <source>
        <dbReference type="ARBA" id="ARBA00030682"/>
    </source>
</evidence>
<evidence type="ECO:0000313" key="23">
    <source>
        <dbReference type="EMBL" id="PCG75247.1"/>
    </source>
</evidence>
<evidence type="ECO:0000256" key="12">
    <source>
        <dbReference type="ARBA" id="ARBA00026218"/>
    </source>
</evidence>
<dbReference type="GO" id="GO:0042262">
    <property type="term" value="P:DNA protection"/>
    <property type="evidence" value="ECO:0007669"/>
    <property type="project" value="InterPro"/>
</dbReference>
<dbReference type="EMBL" id="NWSH01000621">
    <property type="protein sequence ID" value="PCG75247.1"/>
    <property type="molecule type" value="Genomic_DNA"/>
</dbReference>
<keyword evidence="4" id="KW-0479">Metal-binding</keyword>
<dbReference type="Pfam" id="PF00293">
    <property type="entry name" value="NUDIX"/>
    <property type="match status" value="1"/>
</dbReference>
<comment type="catalytic activity">
    <reaction evidence="8">
        <text>2-oxo-dATP + H2O = 2-oxo-dAMP + diphosphate + H(+)</text>
        <dbReference type="Rhea" id="RHEA:31583"/>
        <dbReference type="ChEBI" id="CHEBI:15377"/>
        <dbReference type="ChEBI" id="CHEBI:15378"/>
        <dbReference type="ChEBI" id="CHEBI:33019"/>
        <dbReference type="ChEBI" id="CHEBI:63212"/>
        <dbReference type="ChEBI" id="CHEBI:77897"/>
        <dbReference type="EC" id="3.6.1.56"/>
    </reaction>
    <physiologicalReaction direction="left-to-right" evidence="8">
        <dbReference type="Rhea" id="RHEA:31584"/>
    </physiologicalReaction>
</comment>
<organism evidence="23">
    <name type="scientific">Heliothis virescens</name>
    <name type="common">Tobacco budworm moth</name>
    <dbReference type="NCBI Taxonomy" id="7102"/>
    <lineage>
        <taxon>Eukaryota</taxon>
        <taxon>Metazoa</taxon>
        <taxon>Ecdysozoa</taxon>
        <taxon>Arthropoda</taxon>
        <taxon>Hexapoda</taxon>
        <taxon>Insecta</taxon>
        <taxon>Pterygota</taxon>
        <taxon>Neoptera</taxon>
        <taxon>Endopterygota</taxon>
        <taxon>Lepidoptera</taxon>
        <taxon>Glossata</taxon>
        <taxon>Ditrysia</taxon>
        <taxon>Noctuoidea</taxon>
        <taxon>Noctuidae</taxon>
        <taxon>Heliothinae</taxon>
        <taxon>Heliothis</taxon>
    </lineage>
</organism>
<evidence type="ECO:0000256" key="5">
    <source>
        <dbReference type="ARBA" id="ARBA00022801"/>
    </source>
</evidence>
<dbReference type="EC" id="3.6.1.56" evidence="11"/>
<evidence type="ECO:0000256" key="8">
    <source>
        <dbReference type="ARBA" id="ARBA00024459"/>
    </source>
</evidence>
<comment type="catalytic activity">
    <reaction evidence="9">
        <text>8-oxo-dGTP + H2O = 8-oxo-dGMP + diphosphate + H(+)</text>
        <dbReference type="Rhea" id="RHEA:31575"/>
        <dbReference type="ChEBI" id="CHEBI:15377"/>
        <dbReference type="ChEBI" id="CHEBI:15378"/>
        <dbReference type="ChEBI" id="CHEBI:33019"/>
        <dbReference type="ChEBI" id="CHEBI:63224"/>
        <dbReference type="ChEBI" id="CHEBI:77896"/>
    </reaction>
    <physiologicalReaction direction="left-to-right" evidence="9">
        <dbReference type="Rhea" id="RHEA:31576"/>
    </physiologicalReaction>
</comment>
<reference evidence="23" key="1">
    <citation type="submission" date="2017-09" db="EMBL/GenBank/DDBJ databases">
        <title>Contemporary evolution of a Lepidopteran species, Heliothis virescens, in response to modern agricultural practices.</title>
        <authorList>
            <person name="Fritz M.L."/>
            <person name="Deyonke A.M."/>
            <person name="Papanicolaou A."/>
            <person name="Micinski S."/>
            <person name="Westbrook J."/>
            <person name="Gould F."/>
        </authorList>
    </citation>
    <scope>NUCLEOTIDE SEQUENCE [LARGE SCALE GENOMIC DNA]</scope>
    <source>
        <strain evidence="23">HvINT-</strain>
        <tissue evidence="23">Whole body</tissue>
    </source>
</reference>